<dbReference type="Gene3D" id="3.60.21.10">
    <property type="match status" value="1"/>
</dbReference>
<gene>
    <name evidence="2" type="ORF">AsAng_0033860</name>
</gene>
<dbReference type="SUPFAM" id="SSF56300">
    <property type="entry name" value="Metallo-dependent phosphatases"/>
    <property type="match status" value="1"/>
</dbReference>
<dbReference type="GO" id="GO:0008803">
    <property type="term" value="F:bis(5'-nucleosyl)-tetraphosphatase (symmetrical) activity"/>
    <property type="evidence" value="ECO:0007669"/>
    <property type="project" value="TreeGrafter"/>
</dbReference>
<feature type="domain" description="Calcineurin-like phosphoesterase" evidence="1">
    <location>
        <begin position="15"/>
        <end position="157"/>
    </location>
</feature>
<protein>
    <submittedName>
        <fullName evidence="2">Serine/threonine protein phosphatase</fullName>
    </submittedName>
</protein>
<dbReference type="GO" id="GO:0110154">
    <property type="term" value="P:RNA decapping"/>
    <property type="evidence" value="ECO:0007669"/>
    <property type="project" value="TreeGrafter"/>
</dbReference>
<dbReference type="InterPro" id="IPR004843">
    <property type="entry name" value="Calcineurin-like_PHP"/>
</dbReference>
<dbReference type="PANTHER" id="PTHR42850:SF4">
    <property type="entry name" value="ZINC-DEPENDENT ENDOPOLYPHOSPHATASE"/>
    <property type="match status" value="1"/>
</dbReference>
<dbReference type="PANTHER" id="PTHR42850">
    <property type="entry name" value="METALLOPHOSPHOESTERASE"/>
    <property type="match status" value="1"/>
</dbReference>
<dbReference type="RefSeq" id="WP_264788023.1">
    <property type="nucleotide sequence ID" value="NZ_AP026867.1"/>
</dbReference>
<evidence type="ECO:0000259" key="1">
    <source>
        <dbReference type="Pfam" id="PF00149"/>
    </source>
</evidence>
<accession>A0A915YGD3</accession>
<name>A0A915YGD3_9BACT</name>
<evidence type="ECO:0000313" key="2">
    <source>
        <dbReference type="EMBL" id="BDS12662.1"/>
    </source>
</evidence>
<dbReference type="KEGG" id="aup:AsAng_0033860"/>
<dbReference type="InterPro" id="IPR050126">
    <property type="entry name" value="Ap4A_hydrolase"/>
</dbReference>
<dbReference type="CDD" id="cd00144">
    <property type="entry name" value="MPP_PPP_family"/>
    <property type="match status" value="1"/>
</dbReference>
<evidence type="ECO:0000313" key="3">
    <source>
        <dbReference type="Proteomes" id="UP001060919"/>
    </source>
</evidence>
<dbReference type="GO" id="GO:0016791">
    <property type="term" value="F:phosphatase activity"/>
    <property type="evidence" value="ECO:0007669"/>
    <property type="project" value="TreeGrafter"/>
</dbReference>
<organism evidence="2 3">
    <name type="scientific">Aureispira anguillae</name>
    <dbReference type="NCBI Taxonomy" id="2864201"/>
    <lineage>
        <taxon>Bacteria</taxon>
        <taxon>Pseudomonadati</taxon>
        <taxon>Bacteroidota</taxon>
        <taxon>Saprospiria</taxon>
        <taxon>Saprospirales</taxon>
        <taxon>Saprospiraceae</taxon>
        <taxon>Aureispira</taxon>
    </lineage>
</organism>
<dbReference type="Pfam" id="PF00149">
    <property type="entry name" value="Metallophos"/>
    <property type="match status" value="1"/>
</dbReference>
<proteinExistence type="predicted"/>
<dbReference type="GO" id="GO:0005737">
    <property type="term" value="C:cytoplasm"/>
    <property type="evidence" value="ECO:0007669"/>
    <property type="project" value="TreeGrafter"/>
</dbReference>
<dbReference type="InterPro" id="IPR029052">
    <property type="entry name" value="Metallo-depent_PP-like"/>
</dbReference>
<sequence length="238" mass="27083">MKIELSHSPKGRQFVIGDVHGCFLTLSALIQQINLQQEDQLIFLGDVINKGNDSRKVLDYLMQLELEYELYCIKGNHEHNLLTAYSCGMDFFEDFLHAYHADDLMDGDLYAYLDFCAKMAYYIETPTHIFSHLGFSPSIPYPISDTRAYFHNQNIEISTTAIQSKKQVHGHLTVALKTIQEAVNGEQTIINIDGGCCYKKIEGLGHLCALEITHNTLYVQKNLEKEIRPIAQPIDLIL</sequence>
<reference evidence="2" key="1">
    <citation type="submission" date="2022-09" db="EMBL/GenBank/DDBJ databases">
        <title>Aureispira anguillicida sp. nov., isolated from Leptocephalus of Japanese eel Anguilla japonica.</title>
        <authorList>
            <person name="Yuasa K."/>
            <person name="Mekata T."/>
            <person name="Ikunari K."/>
        </authorList>
    </citation>
    <scope>NUCLEOTIDE SEQUENCE</scope>
    <source>
        <strain evidence="2">EL160426</strain>
    </source>
</reference>
<dbReference type="Proteomes" id="UP001060919">
    <property type="component" value="Chromosome"/>
</dbReference>
<dbReference type="AlphaFoldDB" id="A0A915YGD3"/>
<dbReference type="EMBL" id="AP026867">
    <property type="protein sequence ID" value="BDS12662.1"/>
    <property type="molecule type" value="Genomic_DNA"/>
</dbReference>
<keyword evidence="3" id="KW-1185">Reference proteome</keyword>